<feature type="region of interest" description="Disordered" evidence="2">
    <location>
        <begin position="1284"/>
        <end position="1359"/>
    </location>
</feature>
<name>A0A9P1BWI0_9DINO</name>
<gene>
    <name evidence="4" type="ORF">C1SCF055_LOCUS8340</name>
</gene>
<feature type="compositionally biased region" description="Basic and acidic residues" evidence="2">
    <location>
        <begin position="82"/>
        <end position="92"/>
    </location>
</feature>
<proteinExistence type="predicted"/>
<dbReference type="Gene3D" id="3.90.1520.10">
    <property type="entry name" value="H-NOX domain"/>
    <property type="match status" value="1"/>
</dbReference>
<feature type="region of interest" description="Disordered" evidence="2">
    <location>
        <begin position="338"/>
        <end position="361"/>
    </location>
</feature>
<accession>A0A9P1BWI0</accession>
<dbReference type="PANTHER" id="PTHR45655:SF13">
    <property type="entry name" value="SOLUBLE GUANYLATE CYCLASE GCY-32-RELATED"/>
    <property type="match status" value="1"/>
</dbReference>
<feature type="compositionally biased region" description="Low complexity" evidence="2">
    <location>
        <begin position="1340"/>
        <end position="1353"/>
    </location>
</feature>
<dbReference type="InterPro" id="IPR011644">
    <property type="entry name" value="Heme_NO-bd"/>
</dbReference>
<organism evidence="4">
    <name type="scientific">Cladocopium goreaui</name>
    <dbReference type="NCBI Taxonomy" id="2562237"/>
    <lineage>
        <taxon>Eukaryota</taxon>
        <taxon>Sar</taxon>
        <taxon>Alveolata</taxon>
        <taxon>Dinophyceae</taxon>
        <taxon>Suessiales</taxon>
        <taxon>Symbiodiniaceae</taxon>
        <taxon>Cladocopium</taxon>
    </lineage>
</organism>
<feature type="compositionally biased region" description="Low complexity" evidence="2">
    <location>
        <begin position="1294"/>
        <end position="1307"/>
    </location>
</feature>
<feature type="region of interest" description="Disordered" evidence="2">
    <location>
        <begin position="223"/>
        <end position="274"/>
    </location>
</feature>
<dbReference type="EMBL" id="CAMXCT030000558">
    <property type="protein sequence ID" value="CAL4767784.1"/>
    <property type="molecule type" value="Genomic_DNA"/>
</dbReference>
<evidence type="ECO:0000259" key="3">
    <source>
        <dbReference type="Pfam" id="PF07700"/>
    </source>
</evidence>
<keyword evidence="1" id="KW-0175">Coiled coil</keyword>
<protein>
    <recommendedName>
        <fullName evidence="3">Heme NO-binding domain-containing protein</fullName>
    </recommendedName>
</protein>
<comment type="caution">
    <text evidence="4">The sequence shown here is derived from an EMBL/GenBank/DDBJ whole genome shotgun (WGS) entry which is preliminary data.</text>
</comment>
<evidence type="ECO:0000256" key="2">
    <source>
        <dbReference type="SAM" id="MobiDB-lite"/>
    </source>
</evidence>
<dbReference type="Proteomes" id="UP001152797">
    <property type="component" value="Unassembled WGS sequence"/>
</dbReference>
<dbReference type="InterPro" id="IPR038158">
    <property type="entry name" value="H-NOX_domain_sf"/>
</dbReference>
<evidence type="ECO:0000313" key="5">
    <source>
        <dbReference type="EMBL" id="CAL1133847.1"/>
    </source>
</evidence>
<reference evidence="4" key="1">
    <citation type="submission" date="2022-10" db="EMBL/GenBank/DDBJ databases">
        <authorList>
            <person name="Chen Y."/>
            <person name="Dougan E. K."/>
            <person name="Chan C."/>
            <person name="Rhodes N."/>
            <person name="Thang M."/>
        </authorList>
    </citation>
    <scope>NUCLEOTIDE SEQUENCE</scope>
</reference>
<dbReference type="EMBL" id="CAMXCT020000558">
    <property type="protein sequence ID" value="CAL1133847.1"/>
    <property type="molecule type" value="Genomic_DNA"/>
</dbReference>
<feature type="compositionally biased region" description="Basic and acidic residues" evidence="2">
    <location>
        <begin position="1308"/>
        <end position="1321"/>
    </location>
</feature>
<evidence type="ECO:0000256" key="1">
    <source>
        <dbReference type="SAM" id="Coils"/>
    </source>
</evidence>
<evidence type="ECO:0000313" key="4">
    <source>
        <dbReference type="EMBL" id="CAI3980472.1"/>
    </source>
</evidence>
<feature type="domain" description="Heme NO-binding" evidence="3">
    <location>
        <begin position="732"/>
        <end position="889"/>
    </location>
</feature>
<dbReference type="GO" id="GO:0020037">
    <property type="term" value="F:heme binding"/>
    <property type="evidence" value="ECO:0007669"/>
    <property type="project" value="InterPro"/>
</dbReference>
<keyword evidence="6" id="KW-1185">Reference proteome</keyword>
<dbReference type="InterPro" id="IPR024096">
    <property type="entry name" value="NO_sig/Golgi_transp_ligand-bd"/>
</dbReference>
<reference evidence="5" key="2">
    <citation type="submission" date="2024-04" db="EMBL/GenBank/DDBJ databases">
        <authorList>
            <person name="Chen Y."/>
            <person name="Shah S."/>
            <person name="Dougan E. K."/>
            <person name="Thang M."/>
            <person name="Chan C."/>
        </authorList>
    </citation>
    <scope>NUCLEOTIDE SEQUENCE [LARGE SCALE GENOMIC DNA]</scope>
</reference>
<sequence length="1409" mass="156894">MSGRPAAIELTTATPASDGIEDITPRFPTSAAETDTVQKSIWRTCQKSYSNKVGGRSDDRTGATHEMVKALYVYLVRHAESKNNSRDLHDSRASTSMALPSPKEPSSPKEPRLSPLKEAFQCSAAPRGKDYVDVEGKERVAITSKNAQRTQRTHTAEEELEELQGEWELQSVRSKNLKRKHGLDHSKEPENTVQVFVRGKRVEEKSDKKRMFFNLVLAKKAAQSRTGSNDKQVAPDPKVSRHELPPLDGPKTLPESICKGKGKGKTKKGKGFKKGQRVHSVGHWILLHHTPKLLVRPDSKSSLLWWHPGEHSVWTRGGAIVETCVVRYLADSHTETLERHSDDAPGSWRTKKGLPELPCHRGPSALPNAHCATSNPLLVEGVEDLRTYGWFSMLNLYVTLWVDEQTRAIQRAECQGKPATPSKRRHATKGRNDGELSITSDVLLPSPRPGREPDPGLTGRGKEQAKAVAELLRKIRDDPKTEPRHHSGAKAMVEHTNGCDTGAEQAMAALSDKDVNELRGLAERLTKGHESLAMHEVSTVSLMYQMTSDVLPCSEEMLKDLELEREELEKEKGQLNETISLFMKDLQKLNIGAHNTVEPMLEEGPLDFVGRFWETVKPRDSAYVTGEHIGEIRKPGEKTGPTNPLAALKEAAMAHAPQELPNQAAQVQEKVQERVHEVQEMGKQAAKKLSNAFEEARSSPFWQKAQGYWEEKRSEIAKKVHEVQEKVHEVQASAADLIISVFSIETWAAILRRSSLQEDHLLEAVQQPDEVTFKLLAATCEETELSLEDALEAFGRHLVTFTMQSGYAGLLKSLGPTFPVFLTNVNYLHNHLERQHPHALFPYIETNYEHGQDSLEMHYLSTRPRLKQLLVGIVVEVGLQLFGLDVSMTEQSSPRYSQRNIAGSERAASWEISWRPTSQKCATPRPTTPKASFPDIHAAMVDFGKLLSSFDVLSTFACCVAEDDHEFTPLDCSTQPAELTEAERKFEAVQAVRGADGAATSRLEEVLLRATPAHLLAAGWTDDSMKSCINFWSSSVGTALNYAMSQDADAVDIFVSHTWLPPADWEEMMGPDVNYAEMKAATLAVMAKDFAQEHGSFQDWHQITFWVDKACIAQEHPELKKLSINLLDNFIQRCDSMCVLFCWTYLQRLWCVYEWACVLIHKPTEKVYLQTELFVREETLPLYLQAVRNFSLAKTKCGVEADREVLEAQIRQAYISKQQFEVLVKATVIALMARSMAFRAGRSPKLYFTYFQPWVALAFELGMDELGSALDSCDCLTWRRADKSEAAPSDSTTPPEASEASQETAESSTKEATPEKPKSPEKVPAPEPNVESAPPKEAEAASAASTASAAPSEKTSRQEISVVVKIGDGSVQTLCVRASDRCKDAAERFISENSLKARGERDVKAPAKS</sequence>
<evidence type="ECO:0000313" key="6">
    <source>
        <dbReference type="Proteomes" id="UP001152797"/>
    </source>
</evidence>
<feature type="region of interest" description="Disordered" evidence="2">
    <location>
        <begin position="82"/>
        <end position="113"/>
    </location>
</feature>
<feature type="region of interest" description="Disordered" evidence="2">
    <location>
        <begin position="413"/>
        <end position="462"/>
    </location>
</feature>
<dbReference type="PANTHER" id="PTHR45655">
    <property type="entry name" value="GUANYLATE CYCLASE SOLUBLE SUBUNIT BETA-2"/>
    <property type="match status" value="1"/>
</dbReference>
<dbReference type="OrthoDB" id="430688at2759"/>
<dbReference type="Pfam" id="PF07700">
    <property type="entry name" value="HNOB"/>
    <property type="match status" value="1"/>
</dbReference>
<feature type="region of interest" description="Disordered" evidence="2">
    <location>
        <begin position="1"/>
        <end position="37"/>
    </location>
</feature>
<dbReference type="EMBL" id="CAMXCT010000558">
    <property type="protein sequence ID" value="CAI3980472.1"/>
    <property type="molecule type" value="Genomic_DNA"/>
</dbReference>
<feature type="compositionally biased region" description="Basic and acidic residues" evidence="2">
    <location>
        <begin position="449"/>
        <end position="462"/>
    </location>
</feature>
<dbReference type="SUPFAM" id="SSF111126">
    <property type="entry name" value="Ligand-binding domain in the NO signalling and Golgi transport"/>
    <property type="match status" value="1"/>
</dbReference>
<feature type="compositionally biased region" description="Basic residues" evidence="2">
    <location>
        <begin position="260"/>
        <end position="274"/>
    </location>
</feature>
<feature type="coiled-coil region" evidence="1">
    <location>
        <begin position="551"/>
        <end position="585"/>
    </location>
</feature>